<dbReference type="EMBL" id="FTPD01000045">
    <property type="protein sequence ID" value="SIT58449.1"/>
    <property type="molecule type" value="Genomic_DNA"/>
</dbReference>
<evidence type="ECO:0000313" key="3">
    <source>
        <dbReference type="Proteomes" id="UP000188388"/>
    </source>
</evidence>
<sequence length="70" mass="7758">MQGLCELAGFRHVAARTSDETRLLTLAGRSPAGQTLMWLANLTASEVTVDISRFKRRHLVMTPYAITRIG</sequence>
<evidence type="ECO:0000259" key="1">
    <source>
        <dbReference type="Pfam" id="PF25839"/>
    </source>
</evidence>
<proteinExistence type="predicted"/>
<keyword evidence="3" id="KW-1185">Reference proteome</keyword>
<dbReference type="Proteomes" id="UP000188388">
    <property type="component" value="Unassembled WGS sequence"/>
</dbReference>
<protein>
    <recommendedName>
        <fullName evidence="1">D-apionate lactonase C-terminal domain-containing protein</fullName>
    </recommendedName>
</protein>
<name>A0A1R3VEW0_9HYPH</name>
<feature type="domain" description="D-apionate lactonase C-terminal" evidence="1">
    <location>
        <begin position="21"/>
        <end position="69"/>
    </location>
</feature>
<evidence type="ECO:0000313" key="2">
    <source>
        <dbReference type="EMBL" id="SIT58449.1"/>
    </source>
</evidence>
<dbReference type="STRING" id="1631249.BQ8794_50551"/>
<reference evidence="3" key="1">
    <citation type="submission" date="2017-01" db="EMBL/GenBank/DDBJ databases">
        <authorList>
            <person name="Brunel B."/>
        </authorList>
    </citation>
    <scope>NUCLEOTIDE SEQUENCE [LARGE SCALE GENOMIC DNA]</scope>
</reference>
<gene>
    <name evidence="2" type="ORF">BQ8794_50551</name>
</gene>
<accession>A0A1R3VEW0</accession>
<organism evidence="2 3">
    <name type="scientific">Mesorhizobium prunaredense</name>
    <dbReference type="NCBI Taxonomy" id="1631249"/>
    <lineage>
        <taxon>Bacteria</taxon>
        <taxon>Pseudomonadati</taxon>
        <taxon>Pseudomonadota</taxon>
        <taxon>Alphaproteobacteria</taxon>
        <taxon>Hyphomicrobiales</taxon>
        <taxon>Phyllobacteriaceae</taxon>
        <taxon>Mesorhizobium</taxon>
    </lineage>
</organism>
<dbReference type="Pfam" id="PF25839">
    <property type="entry name" value="Apionate_lact_C"/>
    <property type="match status" value="1"/>
</dbReference>
<dbReference type="AlphaFoldDB" id="A0A1R3VEW0"/>
<dbReference type="InterPro" id="IPR058789">
    <property type="entry name" value="ApnL_C"/>
</dbReference>